<dbReference type="EnsemblMetazoa" id="XM_038212225.1">
    <property type="protein sequence ID" value="XP_038068153.1"/>
    <property type="gene ID" value="LOC119737688"/>
</dbReference>
<feature type="domain" description="PKD" evidence="18">
    <location>
        <begin position="549"/>
        <end position="621"/>
    </location>
</feature>
<evidence type="ECO:0000256" key="1">
    <source>
        <dbReference type="ARBA" id="ARBA00004138"/>
    </source>
</evidence>
<feature type="domain" description="WSC" evidence="20">
    <location>
        <begin position="24"/>
        <end position="120"/>
    </location>
</feature>
<dbReference type="SMART" id="SM00089">
    <property type="entry name" value="PKD"/>
    <property type="match status" value="3"/>
</dbReference>
<dbReference type="SUPFAM" id="SSF49723">
    <property type="entry name" value="Lipase/lipooxygenase domain (PLAT/LH2 domain)"/>
    <property type="match status" value="1"/>
</dbReference>
<dbReference type="InterPro" id="IPR013122">
    <property type="entry name" value="PKD1_2_channel"/>
</dbReference>
<evidence type="ECO:0000256" key="13">
    <source>
        <dbReference type="PROSITE-ProRule" id="PRU00152"/>
    </source>
</evidence>
<dbReference type="InterPro" id="IPR002889">
    <property type="entry name" value="WSC_carb-bd"/>
</dbReference>
<dbReference type="GeneID" id="119737688"/>
<feature type="transmembrane region" description="Helical" evidence="16">
    <location>
        <begin position="2412"/>
        <end position="2443"/>
    </location>
</feature>
<keyword evidence="6 17" id="KW-0732">Signal</keyword>
<dbReference type="InterPro" id="IPR001024">
    <property type="entry name" value="PLAT/LH2_dom"/>
</dbReference>
<dbReference type="CDD" id="cd00146">
    <property type="entry name" value="PKD"/>
    <property type="match status" value="2"/>
</dbReference>
<evidence type="ECO:0000259" key="19">
    <source>
        <dbReference type="PROSITE" id="PS50095"/>
    </source>
</evidence>
<dbReference type="InterPro" id="IPR013783">
    <property type="entry name" value="Ig-like_fold"/>
</dbReference>
<dbReference type="SUPFAM" id="SSF49299">
    <property type="entry name" value="PKD domain"/>
    <property type="match status" value="3"/>
</dbReference>
<dbReference type="Pfam" id="PF08016">
    <property type="entry name" value="PKD_channel"/>
    <property type="match status" value="1"/>
</dbReference>
<comment type="similarity">
    <text evidence="3">Belongs to the polycystin family.</text>
</comment>
<evidence type="ECO:0000256" key="3">
    <source>
        <dbReference type="ARBA" id="ARBA00007200"/>
    </source>
</evidence>
<evidence type="ECO:0000313" key="21">
    <source>
        <dbReference type="EnsemblMetazoa" id="XP_038068153.1"/>
    </source>
</evidence>
<dbReference type="InterPro" id="IPR042060">
    <property type="entry name" value="PLAT_polycystin1"/>
</dbReference>
<dbReference type="Pfam" id="PF01825">
    <property type="entry name" value="GPS"/>
    <property type="match status" value="1"/>
</dbReference>
<dbReference type="GO" id="GO:0050982">
    <property type="term" value="P:detection of mechanical stimulus"/>
    <property type="evidence" value="ECO:0007669"/>
    <property type="project" value="TreeGrafter"/>
</dbReference>
<keyword evidence="8" id="KW-0969">Cilium</keyword>
<dbReference type="InterPro" id="IPR000601">
    <property type="entry name" value="PKD_dom"/>
</dbReference>
<feature type="transmembrane region" description="Helical" evidence="16">
    <location>
        <begin position="2891"/>
        <end position="2913"/>
    </location>
</feature>
<dbReference type="FunFam" id="2.60.60.20:FF:000022">
    <property type="entry name" value="Uncharacterized protein"/>
    <property type="match status" value="1"/>
</dbReference>
<feature type="chain" id="PRO_5037632901" evidence="17">
    <location>
        <begin position="25"/>
        <end position="3084"/>
    </location>
</feature>
<dbReference type="SMART" id="SM00321">
    <property type="entry name" value="WSC"/>
    <property type="match status" value="1"/>
</dbReference>
<evidence type="ECO:0000256" key="5">
    <source>
        <dbReference type="ARBA" id="ARBA00022692"/>
    </source>
</evidence>
<feature type="region of interest" description="Disordered" evidence="15">
    <location>
        <begin position="3011"/>
        <end position="3037"/>
    </location>
</feature>
<keyword evidence="22" id="KW-1185">Reference proteome</keyword>
<proteinExistence type="inferred from homology"/>
<feature type="region of interest" description="Disordered" evidence="15">
    <location>
        <begin position="1471"/>
        <end position="1490"/>
    </location>
</feature>
<dbReference type="GO" id="GO:0005509">
    <property type="term" value="F:calcium ion binding"/>
    <property type="evidence" value="ECO:0007669"/>
    <property type="project" value="InterPro"/>
</dbReference>
<feature type="transmembrane region" description="Helical" evidence="16">
    <location>
        <begin position="2953"/>
        <end position="2974"/>
    </location>
</feature>
<keyword evidence="9 16" id="KW-0472">Membrane</keyword>
<evidence type="ECO:0000259" key="18">
    <source>
        <dbReference type="PROSITE" id="PS50093"/>
    </source>
</evidence>
<feature type="transmembrane region" description="Helical" evidence="16">
    <location>
        <begin position="2213"/>
        <end position="2232"/>
    </location>
</feature>
<accession>A0A914AWS9</accession>
<evidence type="ECO:0000313" key="22">
    <source>
        <dbReference type="Proteomes" id="UP000887568"/>
    </source>
</evidence>
<keyword evidence="7 16" id="KW-1133">Transmembrane helix</keyword>
<evidence type="ECO:0000256" key="17">
    <source>
        <dbReference type="SAM" id="SignalP"/>
    </source>
</evidence>
<dbReference type="InterPro" id="IPR003915">
    <property type="entry name" value="PKD_2"/>
</dbReference>
<protein>
    <submittedName>
        <fullName evidence="21">Uncharacterized protein</fullName>
    </submittedName>
</protein>
<feature type="compositionally biased region" description="Acidic residues" evidence="15">
    <location>
        <begin position="1478"/>
        <end position="1487"/>
    </location>
</feature>
<name>A0A914AWS9_PATMI</name>
<evidence type="ECO:0000256" key="4">
    <source>
        <dbReference type="ARBA" id="ARBA00022475"/>
    </source>
</evidence>
<dbReference type="Gene3D" id="2.60.40.10">
    <property type="entry name" value="Immunoglobulins"/>
    <property type="match status" value="2"/>
</dbReference>
<evidence type="ECO:0000256" key="14">
    <source>
        <dbReference type="SAM" id="Coils"/>
    </source>
</evidence>
<dbReference type="OrthoDB" id="444119at2759"/>
<dbReference type="CDD" id="cd01752">
    <property type="entry name" value="PLAT_polycystin"/>
    <property type="match status" value="1"/>
</dbReference>
<feature type="signal peptide" evidence="17">
    <location>
        <begin position="1"/>
        <end position="24"/>
    </location>
</feature>
<feature type="coiled-coil region" evidence="14">
    <location>
        <begin position="2611"/>
        <end position="2638"/>
    </location>
</feature>
<dbReference type="Proteomes" id="UP000887568">
    <property type="component" value="Unplaced"/>
</dbReference>
<dbReference type="PANTHER" id="PTHR10877">
    <property type="entry name" value="POLYCYSTIN FAMILY MEMBER"/>
    <property type="match status" value="1"/>
</dbReference>
<feature type="transmembrane region" description="Helical" evidence="16">
    <location>
        <begin position="2376"/>
        <end position="2400"/>
    </location>
</feature>
<comment type="subcellular location">
    <subcellularLocation>
        <location evidence="2">Cell membrane</location>
        <topology evidence="2">Multi-pass membrane protein</topology>
    </subcellularLocation>
    <subcellularLocation>
        <location evidence="1">Cell projection</location>
        <location evidence="1">Cilium</location>
    </subcellularLocation>
</comment>
<dbReference type="PANTHER" id="PTHR10877:SF150">
    <property type="entry name" value="REJ DOMAIN-CONTAINING PROTEIN"/>
    <property type="match status" value="1"/>
</dbReference>
<dbReference type="GO" id="GO:0005929">
    <property type="term" value="C:cilium"/>
    <property type="evidence" value="ECO:0007669"/>
    <property type="project" value="UniProtKB-SubCell"/>
</dbReference>
<dbReference type="InterPro" id="IPR000203">
    <property type="entry name" value="GPS"/>
</dbReference>
<evidence type="ECO:0000256" key="8">
    <source>
        <dbReference type="ARBA" id="ARBA00023069"/>
    </source>
</evidence>
<dbReference type="InterPro" id="IPR035986">
    <property type="entry name" value="PKD_dom_sf"/>
</dbReference>
<dbReference type="InterPro" id="IPR002859">
    <property type="entry name" value="PKD/REJ-like"/>
</dbReference>
<dbReference type="Pfam" id="PF18911">
    <property type="entry name" value="PKD_4"/>
    <property type="match status" value="1"/>
</dbReference>
<feature type="disulfide bond" evidence="12">
    <location>
        <begin position="2615"/>
        <end position="2628"/>
    </location>
</feature>
<dbReference type="PROSITE" id="PS50095">
    <property type="entry name" value="PLAT"/>
    <property type="match status" value="1"/>
</dbReference>
<dbReference type="Pfam" id="PF02010">
    <property type="entry name" value="REJ"/>
    <property type="match status" value="1"/>
</dbReference>
<dbReference type="SMART" id="SM00308">
    <property type="entry name" value="LH2"/>
    <property type="match status" value="1"/>
</dbReference>
<dbReference type="GO" id="GO:0005886">
    <property type="term" value="C:plasma membrane"/>
    <property type="evidence" value="ECO:0007669"/>
    <property type="project" value="UniProtKB-SubCell"/>
</dbReference>
<feature type="transmembrane region" description="Helical" evidence="16">
    <location>
        <begin position="2851"/>
        <end position="2871"/>
    </location>
</feature>
<dbReference type="InterPro" id="IPR036392">
    <property type="entry name" value="PLAT/LH2_dom_sf"/>
</dbReference>
<keyword evidence="5 16" id="KW-0812">Transmembrane</keyword>
<dbReference type="InterPro" id="IPR022409">
    <property type="entry name" value="PKD/Chitinase_dom"/>
</dbReference>
<dbReference type="Pfam" id="PF00801">
    <property type="entry name" value="PKD"/>
    <property type="match status" value="2"/>
</dbReference>
<dbReference type="Pfam" id="PF20519">
    <property type="entry name" value="Polycystin_dom"/>
    <property type="match status" value="1"/>
</dbReference>
<keyword evidence="10" id="KW-0325">Glycoprotein</keyword>
<dbReference type="OMA" id="CELPWWF"/>
<evidence type="ECO:0000256" key="7">
    <source>
        <dbReference type="ARBA" id="ARBA00022989"/>
    </source>
</evidence>
<comment type="caution">
    <text evidence="13">Lacks conserved residue(s) required for the propagation of feature annotation.</text>
</comment>
<dbReference type="InterPro" id="IPR046791">
    <property type="entry name" value="Polycystin_dom"/>
</dbReference>
<dbReference type="RefSeq" id="XP_038068153.1">
    <property type="nucleotide sequence ID" value="XM_038212225.1"/>
</dbReference>
<evidence type="ECO:0000256" key="6">
    <source>
        <dbReference type="ARBA" id="ARBA00022729"/>
    </source>
</evidence>
<evidence type="ECO:0000259" key="20">
    <source>
        <dbReference type="PROSITE" id="PS51212"/>
    </source>
</evidence>
<feature type="transmembrane region" description="Helical" evidence="16">
    <location>
        <begin position="2002"/>
        <end position="2022"/>
    </location>
</feature>
<organism evidence="21 22">
    <name type="scientific">Patiria miniata</name>
    <name type="common">Bat star</name>
    <name type="synonym">Asterina miniata</name>
    <dbReference type="NCBI Taxonomy" id="46514"/>
    <lineage>
        <taxon>Eukaryota</taxon>
        <taxon>Metazoa</taxon>
        <taxon>Echinodermata</taxon>
        <taxon>Eleutherozoa</taxon>
        <taxon>Asterozoa</taxon>
        <taxon>Asteroidea</taxon>
        <taxon>Valvatacea</taxon>
        <taxon>Valvatida</taxon>
        <taxon>Asterinidae</taxon>
        <taxon>Patiria</taxon>
    </lineage>
</organism>
<evidence type="ECO:0000256" key="16">
    <source>
        <dbReference type="SAM" id="Phobius"/>
    </source>
</evidence>
<dbReference type="Pfam" id="PF01822">
    <property type="entry name" value="WSC"/>
    <property type="match status" value="1"/>
</dbReference>
<feature type="transmembrane region" description="Helical" evidence="16">
    <location>
        <begin position="2507"/>
        <end position="2529"/>
    </location>
</feature>
<feature type="compositionally biased region" description="Basic and acidic residues" evidence="15">
    <location>
        <begin position="3016"/>
        <end position="3037"/>
    </location>
</feature>
<dbReference type="Gene3D" id="2.60.60.20">
    <property type="entry name" value="PLAT/LH2 domain"/>
    <property type="match status" value="1"/>
</dbReference>
<keyword evidence="4" id="KW-1003">Cell membrane</keyword>
<feature type="domain" description="PLAT" evidence="19">
    <location>
        <begin position="2047"/>
        <end position="2166"/>
    </location>
</feature>
<evidence type="ECO:0000256" key="2">
    <source>
        <dbReference type="ARBA" id="ARBA00004651"/>
    </source>
</evidence>
<dbReference type="PROSITE" id="PS50093">
    <property type="entry name" value="PKD"/>
    <property type="match status" value="3"/>
</dbReference>
<dbReference type="PRINTS" id="PR01433">
    <property type="entry name" value="POLYCYSTIN2"/>
</dbReference>
<dbReference type="InterPro" id="IPR051223">
    <property type="entry name" value="Polycystin"/>
</dbReference>
<reference evidence="21" key="1">
    <citation type="submission" date="2022-11" db="UniProtKB">
        <authorList>
            <consortium name="EnsemblMetazoa"/>
        </authorList>
    </citation>
    <scope>IDENTIFICATION</scope>
</reference>
<dbReference type="PROSITE" id="PS51212">
    <property type="entry name" value="WSC"/>
    <property type="match status" value="1"/>
</dbReference>
<evidence type="ECO:0000256" key="10">
    <source>
        <dbReference type="ARBA" id="ARBA00023180"/>
    </source>
</evidence>
<sequence length="3084" mass="344755">MMWDETLLPCLLLIWFLTGSFVGAATLDGCYSIDRTSNAFTISPGRYDPSSLDHAACIEACAYQEYSYASLRAGQFCMCSDTNYLPAAKKADNSLCNTPCTGDNLITCGHDNYALVYHITDTRALIQLDDAVTYVVGTSASVSPSSVSGSDLEYSYDFGDGTAATNSSDHTYTAPGEYSVVVTVHNDKWVDFDAFAHSVNTQLSGVAVTCPEGAGVAQDFECTVEILHGNDLYVTPTFGSGAEAVTGPVLPAGSPTYSHIGHVSQYPDPSLPSNDVHGAATLIFWVFPGSEVQQASKLVAIEAAIASVGDGTLHFVIYKPVCTSPSDVFCPIENSCMAASACSYDFTLTTHPTQQDTCTTVLDNYCLYGSRCVDSNDVNTCPAKPTRYEMDPTGNPRAEYEVVEIIARNVASTGYYHDTLATPVDMQMGYVLGVKMRSTGAQISYESTPSGNPVEFQYAGTDYAVGQALPVASKTSGHQIRHLARFTLVQPVEVMITHAFAVPDFYDVTVNVSGSLGGPVEEKTVILIQEIITGLEVEVDTDILRVGGTVTASAKISGGAMVNYTWDWDDGNEDTTIRQATNFNESDVQTHTYITDGTFALTVTAYNFANNETATVTMYVQYPINKDHFMVTSDSPKPHPGDIIFTLTITLPPGEDFGTDPQFSSSITFYENSTETPISIDSDGQSEPFAENVRFSGEYQAIVSINNKISSEYYKLPIVMVEPITGFYVDAMYQPPLPLDGPVKMGFGPTNNVFPLDSPVVFVPRFATGTRMSYNIDYDDGTPLDTVTEETIPYRYTAVGPYLVRVDASNDLPGLASDTVTVILQENIAGIQIMDLQATTANETKEFDISVASLGTTSCLVIDYGDTTQEIFGNQVPCENHADYPGATWVQPLTNSFRTSHIYTSLGSYHMTAFGFNLVSDASTDLFFAVSDLSCNSPQLFIRDGHPDWRGPRVAYFNQDMQIQGITDVKCKSYENMKVWDLQAVDPNTGLAVPGTAVKLTGLPPSHRFYLPDADTAEIYIPPRTIPVGTWKFKYTVHMDQVSDDNIDYVAFANEYVQVRAAALKIQIFEGQTTSKVVGHGSSLKLQPGVLSRDPDLPDDVTDQNFTSIEYFCRRFYEPWELNDQREIDKTKKIVIGGTNTDGVDKGGCFGTGSGLLDYEDDVLDLDTTNTLPNMTYEIMVVVTKGSRVGDAAVQFTVKPGNPPQSSISCSGGTLFEAAYASLVVNPTDDFRLKAGCESGCSGAVYQWEMDYLDENDTLMTVEGWEQHATGVTTESLFIAKDVFTIQPDVHRYLFTIHITNEYDQSGKAHMRVILNEPPEGGFCTITPPEVTTDDKVDITCSDWEDDHGVSKYEFFVQVHGQSVNKVVGFGSLPTAQFYPPLGKAEDDYRVTFGVQIDDVLGATTIRTIGTIIVRPTNISASEFLSEENTVEAEKRFKTLAAEGNSRAINNVILKESSRLNDIRSTGVQALNGTNATAEEDSSDDDVTDPRLYEAGRTKRAYWRKNMADLQTETSLDSLGDVLYSASAATVLTEATDELSHDALSSMTRLGDKMVGTLERTAQDTDQKTVVKTASAMFETFTNMLEGSAKTIEDPLWLLDQYEEDGSSAGFSSLHNDIERELGQSEEESYLTTEDTVSQELKAEKERKARAIVAKTNMLITQVADIMKQNKLPREPASKFQTKTGSMTVSRTEASTAVNQAMKEGKGTFNLPSWCAVRGQADCEEDEIVDVQTNSFQTNHYNYMNSSHRISDKSNVLALKFEDKNGQEIDISNAKEEIEIWIPRPNTETPQCNSFAQNFNTTSQSGMSMHSFYIPFDQTVATLQVIPEEFFSIQYGLLLRYLHPPNREEYDHMWIMPPNISVGANVSDYTIYLNEAYISNNTGTYYLGIVEIPQAPQGDLPDTLFDDNLSPQELLDDILKMHRAFNFTGNYTLCVYISGCAYFNNKTQEWSTDGVRVGPKTTKDLTQCFSRHLTDFASTWLVPPTPLDFQYIFNNAGFLENLTIYITTIVIYVLFVFIFIWARRKDRKDIIMQGLAPMADNKPKHKYLYEIAVMTGQWKGSGTSSKVHFILSGEDDETEVRTFEDDKRPILQTGCVDRFVMAVPKPLGPLNYMRVWHDNSGKGSGQNWFVAYIAVRDLQTRQRYYFIANRWFSLVDDDGQVDRLLPVASREQMQGFSHVFSTHTRKNLNDGHLWFSIFLRPAGSRFTRVQRTACCLMALWLEMLVNIMWYKVIPPTPSSSAINVGPFSMSPAQISIGIQSSLIVFPITLLVVQIFRKVRPRQRQKSHRRIIKEQQEELKKKYRVGKEDAISQSHVTIENSSPNVDDTISTRSKANLLDNQTDNAPTDDPTVLIKTTASNPAQKTSRKKKQKFSFPWWVVIIGWCICLTSIATASIFTVFYGIQFGDQTTKEWLTSLVVTFITGILCTQPIKILLVAVFVALIIKSPNADEEDGIDEEEDDPELGKDEMWLHDLSSPSQGKTAYKPPDPANLERIRVQRIKELKMYNILREICFYIIFLWTLMVFSYSSIDPFAFYMKDQYVNTLNNADGVNTFDKVTGVKSFWRWVDAGLVPNIYAGKWYNGQMDPYQAGFFGDRQSYILGKVVMRQVRVKEGLCEVHEELEETIAECNEAYSFSNEDTVDYGRAWRDVNDTDETAESYRYTSASDLDGYPFLGIHALYGGGGYVVLVDGSQSQMRAKFRQLYNETWVDKYTRAVFIEFSCYNPQVNLFAVVNLVTEFLQTGAGQPMHRVDIIRLLTYSEGFGLVRIICEVMFFCFILFFIVKEVRNARREKRQYLKNFWNWVECAIIGFSIGSAIIYFYRMYITNGILDTLKEGAYRYIKLQYVAYWNELLGYMLGWIVFLATLKFLKLLRFNRRIGILSSTIRNCSTDLMYFGIMFGIVFFAFATAFYLIFSSTVYDYSDFIFTCESLMSSILGKFRFGELVIAESMLGPFFFFSFMTSMSYILINMFLTIINEAFKVVNADISKQSNEYEMVDFMIRRLKLWTGIGKPPVTGGDKKPGEGEDQEDGPKKEPDIVDEFPEKVDQLLNSIAKIYFNHETFDEVIRGMGQKGKKGKKPKKTISV</sequence>
<evidence type="ECO:0000256" key="11">
    <source>
        <dbReference type="ARBA" id="ARBA00023273"/>
    </source>
</evidence>
<evidence type="ECO:0000256" key="15">
    <source>
        <dbReference type="SAM" id="MobiDB-lite"/>
    </source>
</evidence>
<evidence type="ECO:0000256" key="9">
    <source>
        <dbReference type="ARBA" id="ARBA00023136"/>
    </source>
</evidence>
<keyword evidence="11" id="KW-0966">Cell projection</keyword>
<dbReference type="FunFam" id="1.10.287.70:FF:000086">
    <property type="entry name" value="Polycystic kidney disease 2"/>
    <property type="match status" value="1"/>
</dbReference>
<feature type="transmembrane region" description="Helical" evidence="16">
    <location>
        <begin position="2763"/>
        <end position="2782"/>
    </location>
</feature>
<dbReference type="SUPFAM" id="SSF81324">
    <property type="entry name" value="Voltage-gated potassium channels"/>
    <property type="match status" value="1"/>
</dbReference>
<dbReference type="Pfam" id="PF01477">
    <property type="entry name" value="PLAT"/>
    <property type="match status" value="1"/>
</dbReference>
<dbReference type="GO" id="GO:0005262">
    <property type="term" value="F:calcium channel activity"/>
    <property type="evidence" value="ECO:0007669"/>
    <property type="project" value="TreeGrafter"/>
</dbReference>
<feature type="transmembrane region" description="Helical" evidence="16">
    <location>
        <begin position="2252"/>
        <end position="2275"/>
    </location>
</feature>
<feature type="transmembrane region" description="Helical" evidence="16">
    <location>
        <begin position="2802"/>
        <end position="2820"/>
    </location>
</feature>
<feature type="domain" description="PKD" evidence="18">
    <location>
        <begin position="148"/>
        <end position="186"/>
    </location>
</feature>
<feature type="domain" description="PKD" evidence="18">
    <location>
        <begin position="768"/>
        <end position="831"/>
    </location>
</feature>
<evidence type="ECO:0000256" key="12">
    <source>
        <dbReference type="PIRSR" id="PIRSR603915-2"/>
    </source>
</evidence>
<keyword evidence="14" id="KW-0175">Coiled coil</keyword>